<dbReference type="EMBL" id="JMSN01000070">
    <property type="protein sequence ID" value="KDN42398.1"/>
    <property type="molecule type" value="Genomic_DNA"/>
</dbReference>
<dbReference type="Pfam" id="PF22624">
    <property type="entry name" value="AASDHPPT_N"/>
    <property type="match status" value="1"/>
</dbReference>
<feature type="domain" description="DDHD" evidence="2">
    <location>
        <begin position="647"/>
        <end position="868"/>
    </location>
</feature>
<dbReference type="GeneID" id="25262966"/>
<dbReference type="SUPFAM" id="SSF56214">
    <property type="entry name" value="4'-phosphopantetheinyl transferase"/>
    <property type="match status" value="2"/>
</dbReference>
<feature type="compositionally biased region" description="Basic and acidic residues" evidence="1">
    <location>
        <begin position="429"/>
        <end position="438"/>
    </location>
</feature>
<dbReference type="HOGENOM" id="CLU_262744_0_0_1"/>
<dbReference type="Proteomes" id="UP000027361">
    <property type="component" value="Unassembled WGS sequence"/>
</dbReference>
<dbReference type="GO" id="GO:0008897">
    <property type="term" value="F:holo-[acyl-carrier-protein] synthase activity"/>
    <property type="evidence" value="ECO:0007669"/>
    <property type="project" value="InterPro"/>
</dbReference>
<feature type="region of interest" description="Disordered" evidence="1">
    <location>
        <begin position="326"/>
        <end position="399"/>
    </location>
</feature>
<dbReference type="InterPro" id="IPR055066">
    <property type="entry name" value="AASDHPPT_N"/>
</dbReference>
<dbReference type="STRING" id="1037660.A0A066VQ68"/>
<feature type="region of interest" description="Disordered" evidence="1">
    <location>
        <begin position="1"/>
        <end position="22"/>
    </location>
</feature>
<feature type="region of interest" description="Disordered" evidence="1">
    <location>
        <begin position="429"/>
        <end position="465"/>
    </location>
</feature>
<dbReference type="PANTHER" id="PTHR23509">
    <property type="entry name" value="PA-PL1 PHOSPHOLIPASE FAMILY"/>
    <property type="match status" value="1"/>
</dbReference>
<dbReference type="InterPro" id="IPR058055">
    <property type="entry name" value="PA-PLA1"/>
</dbReference>
<dbReference type="InterPro" id="IPR004177">
    <property type="entry name" value="DDHD_dom"/>
</dbReference>
<protein>
    <recommendedName>
        <fullName evidence="2">DDHD domain-containing protein</fullName>
    </recommendedName>
</protein>
<dbReference type="OrthoDB" id="26719at2759"/>
<feature type="compositionally biased region" description="Basic and acidic residues" evidence="1">
    <location>
        <begin position="787"/>
        <end position="800"/>
    </location>
</feature>
<feature type="region of interest" description="Disordered" evidence="1">
    <location>
        <begin position="890"/>
        <end position="910"/>
    </location>
</feature>
<evidence type="ECO:0000256" key="1">
    <source>
        <dbReference type="SAM" id="MobiDB-lite"/>
    </source>
</evidence>
<feature type="compositionally biased region" description="Polar residues" evidence="1">
    <location>
        <begin position="115"/>
        <end position="125"/>
    </location>
</feature>
<name>A0A066VQ68_TILAU</name>
<gene>
    <name evidence="3" type="ORF">K437DRAFT_237777</name>
</gene>
<feature type="compositionally biased region" description="Acidic residues" evidence="1">
    <location>
        <begin position="326"/>
        <end position="336"/>
    </location>
</feature>
<dbReference type="GO" id="GO:0000287">
    <property type="term" value="F:magnesium ion binding"/>
    <property type="evidence" value="ECO:0007669"/>
    <property type="project" value="InterPro"/>
</dbReference>
<dbReference type="InterPro" id="IPR037143">
    <property type="entry name" value="4-PPantetheinyl_Trfase_dom_sf"/>
</dbReference>
<dbReference type="Pfam" id="PF02862">
    <property type="entry name" value="DDHD"/>
    <property type="match status" value="1"/>
</dbReference>
<evidence type="ECO:0000259" key="2">
    <source>
        <dbReference type="PROSITE" id="PS51043"/>
    </source>
</evidence>
<feature type="region of interest" description="Disordered" evidence="1">
    <location>
        <begin position="781"/>
        <end position="805"/>
    </location>
</feature>
<sequence length="1285" mass="143066">MMTDSREPDSLPTSLQVQQIGKEKPRLEARWFYAWKKRWAVFSDEDNAALERKWVELGGEQIECRTDEALADESNDGDNTSRKGGQGDSGEHLEKTKRMLLPRSPPSGIDAVESAMQNLQPSGNKSENERGSEAKNRSKQSIRPSKIMVNRTLDPILSPSHPARRTTVAVLEDRLFDADLSTMTMYPVFFKGMLVQIMRATYFYSSMADGSYAPIGYDEELATDLEMSYDQVKPWTFDRTQANGEVQNNNQVELPCMAKQAGTVHWESATSAKLFSVDFGGRFLSILGGSKVIRGFREADRIARERSSGTLIEHVQTILPWFAGDSDSDSDSDLDSDSYNGAKGGRAEATQARKKHGDTSAAKGRKGKLGASCLPKHSASEPGEDEDQGGSSNEGSSFAARLWPSSENSIWLLPVNGIRKIFGASNEELQKPWHDKSTEQVTDGEPTQDETSLPEPPSDRAGEPPELVLCIHGIGQELAGDFDGLNFVYDVERLRGTSRNQAERPEMRKLSRGRRVQFLPICWRSGLSFDRQVEGNDNFFTLMDVSNNVSIPVVRNVISKVLLDVPFYLSSHRKSMIQAVKRELNRVYRLFVQRNPAFECEGGRVSLICHSLGSALGSAILSEQPTHVKLLSELSKEELEQNENRHLLFNVKHCFFIGSPVGFFLYLDGGQLIARKGNNRTEGMEDEAVSDRVGHYGCLATETLFNIYHSSDPVGYNLSATCDGTYAKVIKQVSIQAAPESILESLSLPRLSISKIFGVGEHPFSALRTYSKDVESGKVNLSQADARSQEKHEGRQKASSDPKQAADTFSLKAFEKGEKRFRALNPFGCIDFVLDGQGFSEYLHMLTAHTSYWTSEAFNLLLLSCLFMDQQPVCTVPQWKVPIAASASAGEGRADRNEPHESHGLQKEPTKQDIQPFVISPSSEQPQTPFTDCINEASQVALQGSPALRVWAVDVSRWLATTPEDELPRLAEELLASSPEAAEKVKHYVKAVDKARALAGQLLPRLVYNQLYSCRWGEMKFSKTREGRPYLSSPRLEHTTDYNVTHDGDWVAIAFHEKSHTPDAAAKKSHKPGLRAQSLAEARLGIDVMSRTLPRYESSVRNLVDTMNMTMTPAEKDWVLSASPGSRASSQSILSREQQRARPVPLSFPDAEMLARQFDLWTHKEALTKNFGNGLGFDFAKIQLALWECEGKREERCSRQTILEVEGQRDGSYRFIEMVLPPGEESVNGEACGVSQLVVAEGPLEECTAQVQPAWTSENAINQGLLRIWSMQDLIDTAYKQQVRR</sequence>
<comment type="caution">
    <text evidence="3">The sequence shown here is derived from an EMBL/GenBank/DDBJ whole genome shotgun (WGS) entry which is preliminary data.</text>
</comment>
<dbReference type="SMART" id="SM01127">
    <property type="entry name" value="DDHD"/>
    <property type="match status" value="1"/>
</dbReference>
<keyword evidence="4" id="KW-1185">Reference proteome</keyword>
<accession>A0A066VQ68</accession>
<organism evidence="3 4">
    <name type="scientific">Tilletiaria anomala (strain ATCC 24038 / CBS 436.72 / UBC 951)</name>
    <dbReference type="NCBI Taxonomy" id="1037660"/>
    <lineage>
        <taxon>Eukaryota</taxon>
        <taxon>Fungi</taxon>
        <taxon>Dikarya</taxon>
        <taxon>Basidiomycota</taxon>
        <taxon>Ustilaginomycotina</taxon>
        <taxon>Exobasidiomycetes</taxon>
        <taxon>Georgefischeriales</taxon>
        <taxon>Tilletiariaceae</taxon>
        <taxon>Tilletiaria</taxon>
    </lineage>
</organism>
<dbReference type="GO" id="GO:0005737">
    <property type="term" value="C:cytoplasm"/>
    <property type="evidence" value="ECO:0007669"/>
    <property type="project" value="TreeGrafter"/>
</dbReference>
<dbReference type="RefSeq" id="XP_013242033.1">
    <property type="nucleotide sequence ID" value="XM_013386579.1"/>
</dbReference>
<dbReference type="PROSITE" id="PS51043">
    <property type="entry name" value="DDHD"/>
    <property type="match status" value="1"/>
</dbReference>
<feature type="region of interest" description="Disordered" evidence="1">
    <location>
        <begin position="65"/>
        <end position="144"/>
    </location>
</feature>
<feature type="compositionally biased region" description="Basic and acidic residues" evidence="1">
    <location>
        <begin position="126"/>
        <end position="136"/>
    </location>
</feature>
<dbReference type="GO" id="GO:0004620">
    <property type="term" value="F:phospholipase activity"/>
    <property type="evidence" value="ECO:0007669"/>
    <property type="project" value="TreeGrafter"/>
</dbReference>
<proteinExistence type="predicted"/>
<dbReference type="Gene3D" id="3.90.470.20">
    <property type="entry name" value="4'-phosphopantetheinyl transferase domain"/>
    <property type="match status" value="2"/>
</dbReference>
<feature type="compositionally biased region" description="Basic and acidic residues" evidence="1">
    <location>
        <begin position="892"/>
        <end position="910"/>
    </location>
</feature>
<dbReference type="InParanoid" id="A0A066VQ68"/>
<dbReference type="PANTHER" id="PTHR23509:SF6">
    <property type="entry name" value="PHOSPHOLIPASE C1020.13C-RELATED"/>
    <property type="match status" value="1"/>
</dbReference>
<evidence type="ECO:0000313" key="3">
    <source>
        <dbReference type="EMBL" id="KDN42398.1"/>
    </source>
</evidence>
<evidence type="ECO:0000313" key="4">
    <source>
        <dbReference type="Proteomes" id="UP000027361"/>
    </source>
</evidence>
<reference evidence="3 4" key="1">
    <citation type="submission" date="2014-05" db="EMBL/GenBank/DDBJ databases">
        <title>Draft genome sequence of a rare smut relative, Tilletiaria anomala UBC 951.</title>
        <authorList>
            <consortium name="DOE Joint Genome Institute"/>
            <person name="Toome M."/>
            <person name="Kuo A."/>
            <person name="Henrissat B."/>
            <person name="Lipzen A."/>
            <person name="Tritt A."/>
            <person name="Yoshinaga Y."/>
            <person name="Zane M."/>
            <person name="Barry K."/>
            <person name="Grigoriev I.V."/>
            <person name="Spatafora J.W."/>
            <person name="Aimea M.C."/>
        </authorList>
    </citation>
    <scope>NUCLEOTIDE SEQUENCE [LARGE SCALE GENOMIC DNA]</scope>
    <source>
        <strain evidence="3 4">UBC 951</strain>
    </source>
</reference>